<dbReference type="EMBL" id="JAQQLF010000017">
    <property type="protein sequence ID" value="MDC7718288.1"/>
    <property type="molecule type" value="Genomic_DNA"/>
</dbReference>
<name>A0ABT5J0D5_9NEIS</name>
<comment type="caution">
    <text evidence="2">The sequence shown here is derived from an EMBL/GenBank/DDBJ whole genome shotgun (WGS) entry which is preliminary data.</text>
</comment>
<evidence type="ECO:0000313" key="2">
    <source>
        <dbReference type="EMBL" id="MDC7718288.1"/>
    </source>
</evidence>
<dbReference type="PANTHER" id="PTHR40943">
    <property type="entry name" value="CYTOPLASMIC PROTEIN-RELATED"/>
    <property type="match status" value="1"/>
</dbReference>
<proteinExistence type="predicted"/>
<feature type="domain" description="(S)-ureidoglycine aminohydrolase cupin" evidence="1">
    <location>
        <begin position="39"/>
        <end position="112"/>
    </location>
</feature>
<dbReference type="Pfam" id="PF05899">
    <property type="entry name" value="Cupin_3"/>
    <property type="match status" value="1"/>
</dbReference>
<organism evidence="2 3">
    <name type="scientific">Vogesella aquatica</name>
    <dbReference type="NCBI Taxonomy" id="2984206"/>
    <lineage>
        <taxon>Bacteria</taxon>
        <taxon>Pseudomonadati</taxon>
        <taxon>Pseudomonadota</taxon>
        <taxon>Betaproteobacteria</taxon>
        <taxon>Neisseriales</taxon>
        <taxon>Chromobacteriaceae</taxon>
        <taxon>Vogesella</taxon>
    </lineage>
</organism>
<evidence type="ECO:0000313" key="3">
    <source>
        <dbReference type="Proteomes" id="UP001219956"/>
    </source>
</evidence>
<sequence>MNIMRVSEQHCVPQQDRPNPQRLVTGNPLRHTWPVYDSADSACAAGIWSCETGAWRIAFADNKHEFFAVISGCVCLTNEAGHAETFGPGEAAVIPAGFRGEFRVLEPVRKYYVIVTVPVA</sequence>
<reference evidence="2 3" key="1">
    <citation type="submission" date="2023-01" db="EMBL/GenBank/DDBJ databases">
        <title>Novel species of the genus Vogesella isolated from rivers.</title>
        <authorList>
            <person name="Lu H."/>
        </authorList>
    </citation>
    <scope>NUCLEOTIDE SEQUENCE [LARGE SCALE GENOMIC DNA]</scope>
    <source>
        <strain evidence="2 3">DC21W</strain>
    </source>
</reference>
<dbReference type="SUPFAM" id="SSF51182">
    <property type="entry name" value="RmlC-like cupins"/>
    <property type="match status" value="1"/>
</dbReference>
<dbReference type="InterPro" id="IPR011051">
    <property type="entry name" value="RmlC_Cupin_sf"/>
</dbReference>
<dbReference type="Gene3D" id="2.60.120.10">
    <property type="entry name" value="Jelly Rolls"/>
    <property type="match status" value="1"/>
</dbReference>
<accession>A0ABT5J0D5</accession>
<dbReference type="Proteomes" id="UP001219956">
    <property type="component" value="Unassembled WGS sequence"/>
</dbReference>
<dbReference type="InterPro" id="IPR014710">
    <property type="entry name" value="RmlC-like_jellyroll"/>
</dbReference>
<dbReference type="InterPro" id="IPR008579">
    <property type="entry name" value="UGlyAH_Cupin_dom"/>
</dbReference>
<dbReference type="PANTHER" id="PTHR40943:SF2">
    <property type="entry name" value="(S)-UREIDOGLYCINE AMINOHYDROLASE CUPIN DOMAIN-CONTAINING PROTEIN"/>
    <property type="match status" value="1"/>
</dbReference>
<evidence type="ECO:0000259" key="1">
    <source>
        <dbReference type="Pfam" id="PF05899"/>
    </source>
</evidence>
<keyword evidence="3" id="KW-1185">Reference proteome</keyword>
<dbReference type="RefSeq" id="WP_272752546.1">
    <property type="nucleotide sequence ID" value="NZ_JAQQLF010000017.1"/>
</dbReference>
<gene>
    <name evidence="2" type="ORF">PQU95_13815</name>
</gene>
<dbReference type="CDD" id="cd02227">
    <property type="entry name" value="cupin_TM1112-like"/>
    <property type="match status" value="1"/>
</dbReference>
<protein>
    <submittedName>
        <fullName evidence="2">Cupin domain-containing protein</fullName>
    </submittedName>
</protein>